<comment type="caution">
    <text evidence="7">The sequence shown here is derived from an EMBL/GenBank/DDBJ whole genome shotgun (WGS) entry which is preliminary data.</text>
</comment>
<evidence type="ECO:0000256" key="3">
    <source>
        <dbReference type="ARBA" id="ARBA00023004"/>
    </source>
</evidence>
<organism evidence="7 8">
    <name type="scientific">Meridianimarinicoccus aquatilis</name>
    <dbReference type="NCBI Taxonomy" id="2552766"/>
    <lineage>
        <taxon>Bacteria</taxon>
        <taxon>Pseudomonadati</taxon>
        <taxon>Pseudomonadota</taxon>
        <taxon>Alphaproteobacteria</taxon>
        <taxon>Rhodobacterales</taxon>
        <taxon>Paracoccaceae</taxon>
        <taxon>Meridianimarinicoccus</taxon>
    </lineage>
</organism>
<dbReference type="InterPro" id="IPR009056">
    <property type="entry name" value="Cyt_c-like_dom"/>
</dbReference>
<evidence type="ECO:0000256" key="1">
    <source>
        <dbReference type="ARBA" id="ARBA00022617"/>
    </source>
</evidence>
<keyword evidence="8" id="KW-1185">Reference proteome</keyword>
<keyword evidence="3 4" id="KW-0408">Iron</keyword>
<dbReference type="InterPro" id="IPR051459">
    <property type="entry name" value="Cytochrome_c-type_DH"/>
</dbReference>
<sequence length="228" mass="24740">MSRFPDVLKALAAATLIAPAAFAQDAAEAPEGGFGLGREATTEEVAMWDIDIRPDGKGLPVGSGSVELGEEIWSYNCAHCHGDFAEGIDRWPVLAGGEGTLSDDRPVKTIGSYWPYLSTVYDYVYRAMPFGYSQSLSPDDVYAITAYLLYSNYIVEDDFVLSNENFSEIAMPNEENFFMDDRAETELPQFTAEPCMTDCKEQVEITAHATVLDVTPEDGGEGGGGGID</sequence>
<feature type="chain" id="PRO_5020972981" evidence="5">
    <location>
        <begin position="24"/>
        <end position="228"/>
    </location>
</feature>
<dbReference type="AlphaFoldDB" id="A0A4R6B5G0"/>
<evidence type="ECO:0000256" key="4">
    <source>
        <dbReference type="PROSITE-ProRule" id="PRU00433"/>
    </source>
</evidence>
<reference evidence="7 8" key="1">
    <citation type="submission" date="2019-03" db="EMBL/GenBank/DDBJ databases">
        <title>Rhodobacteraceae bacterium SM1902, a new member of the family Rhodobacteraceae isolated from Yantai.</title>
        <authorList>
            <person name="Sun Y."/>
        </authorList>
    </citation>
    <scope>NUCLEOTIDE SEQUENCE [LARGE SCALE GENOMIC DNA]</scope>
    <source>
        <strain evidence="7 8">SM1902</strain>
    </source>
</reference>
<dbReference type="Pfam" id="PF00034">
    <property type="entry name" value="Cytochrom_C"/>
    <property type="match status" value="1"/>
</dbReference>
<accession>A0A4R6B5G0</accession>
<dbReference type="OrthoDB" id="9779283at2"/>
<gene>
    <name evidence="7" type="ORF">E2L05_04275</name>
</gene>
<keyword evidence="5" id="KW-0732">Signal</keyword>
<dbReference type="PANTHER" id="PTHR35008:SF8">
    <property type="entry name" value="ALCOHOL DEHYDROGENASE CYTOCHROME C SUBUNIT"/>
    <property type="match status" value="1"/>
</dbReference>
<evidence type="ECO:0000313" key="7">
    <source>
        <dbReference type="EMBL" id="TDL90733.1"/>
    </source>
</evidence>
<feature type="domain" description="Cytochrome c" evidence="6">
    <location>
        <begin position="64"/>
        <end position="152"/>
    </location>
</feature>
<dbReference type="InterPro" id="IPR036909">
    <property type="entry name" value="Cyt_c-like_dom_sf"/>
</dbReference>
<dbReference type="EMBL" id="SMZO01000006">
    <property type="protein sequence ID" value="TDL90733.1"/>
    <property type="molecule type" value="Genomic_DNA"/>
</dbReference>
<dbReference type="Proteomes" id="UP000294562">
    <property type="component" value="Unassembled WGS sequence"/>
</dbReference>
<dbReference type="GO" id="GO:0046872">
    <property type="term" value="F:metal ion binding"/>
    <property type="evidence" value="ECO:0007669"/>
    <property type="project" value="UniProtKB-KW"/>
</dbReference>
<feature type="signal peptide" evidence="5">
    <location>
        <begin position="1"/>
        <end position="23"/>
    </location>
</feature>
<dbReference type="RefSeq" id="WP_133341647.1">
    <property type="nucleotide sequence ID" value="NZ_SMZO01000006.1"/>
</dbReference>
<evidence type="ECO:0000313" key="8">
    <source>
        <dbReference type="Proteomes" id="UP000294562"/>
    </source>
</evidence>
<dbReference type="GO" id="GO:0020037">
    <property type="term" value="F:heme binding"/>
    <property type="evidence" value="ECO:0007669"/>
    <property type="project" value="InterPro"/>
</dbReference>
<evidence type="ECO:0000256" key="2">
    <source>
        <dbReference type="ARBA" id="ARBA00022723"/>
    </source>
</evidence>
<dbReference type="PROSITE" id="PS51007">
    <property type="entry name" value="CYTC"/>
    <property type="match status" value="1"/>
</dbReference>
<dbReference type="PANTHER" id="PTHR35008">
    <property type="entry name" value="BLL4482 PROTEIN-RELATED"/>
    <property type="match status" value="1"/>
</dbReference>
<keyword evidence="1 4" id="KW-0349">Heme</keyword>
<dbReference type="GO" id="GO:0009055">
    <property type="term" value="F:electron transfer activity"/>
    <property type="evidence" value="ECO:0007669"/>
    <property type="project" value="InterPro"/>
</dbReference>
<keyword evidence="2 4" id="KW-0479">Metal-binding</keyword>
<proteinExistence type="predicted"/>
<dbReference type="Gene3D" id="1.10.760.10">
    <property type="entry name" value="Cytochrome c-like domain"/>
    <property type="match status" value="1"/>
</dbReference>
<protein>
    <submittedName>
        <fullName evidence="7">Cytochrome c</fullName>
    </submittedName>
</protein>
<evidence type="ECO:0000256" key="5">
    <source>
        <dbReference type="SAM" id="SignalP"/>
    </source>
</evidence>
<name>A0A4R6B5G0_9RHOB</name>
<evidence type="ECO:0000259" key="6">
    <source>
        <dbReference type="PROSITE" id="PS51007"/>
    </source>
</evidence>
<dbReference type="SUPFAM" id="SSF46626">
    <property type="entry name" value="Cytochrome c"/>
    <property type="match status" value="1"/>
</dbReference>